<evidence type="ECO:0000259" key="1">
    <source>
        <dbReference type="Pfam" id="PF07486"/>
    </source>
</evidence>
<dbReference type="EMBL" id="VCIZ01000002">
    <property type="protein sequence ID" value="TSP14003.1"/>
    <property type="molecule type" value="Genomic_DNA"/>
</dbReference>
<dbReference type="Pfam" id="PF07486">
    <property type="entry name" value="Hydrolase_2"/>
    <property type="match status" value="1"/>
</dbReference>
<reference evidence="2 3" key="1">
    <citation type="submission" date="2019-05" db="EMBL/GenBank/DDBJ databases">
        <title>Whole genome sequence analysis of Cupriavidus campinensis S14E4C strain.</title>
        <authorList>
            <person name="Abbaszade G."/>
            <person name="Szabo A."/>
            <person name="Toumi M."/>
            <person name="Toth E."/>
        </authorList>
    </citation>
    <scope>NUCLEOTIDE SEQUENCE [LARGE SCALE GENOMIC DNA]</scope>
    <source>
        <strain evidence="2 3">S14E4C</strain>
    </source>
</reference>
<organism evidence="2 3">
    <name type="scientific">Cupriavidus campinensis</name>
    <dbReference type="NCBI Taxonomy" id="151783"/>
    <lineage>
        <taxon>Bacteria</taxon>
        <taxon>Pseudomonadati</taxon>
        <taxon>Pseudomonadota</taxon>
        <taxon>Betaproteobacteria</taxon>
        <taxon>Burkholderiales</taxon>
        <taxon>Burkholderiaceae</taxon>
        <taxon>Cupriavidus</taxon>
    </lineage>
</organism>
<gene>
    <name evidence="2" type="ORF">FGG12_05900</name>
</gene>
<dbReference type="GO" id="GO:0016787">
    <property type="term" value="F:hydrolase activity"/>
    <property type="evidence" value="ECO:0007669"/>
    <property type="project" value="UniProtKB-KW"/>
</dbReference>
<dbReference type="InterPro" id="IPR011105">
    <property type="entry name" value="Cell_wall_hydrolase_SleB"/>
</dbReference>
<feature type="domain" description="Cell wall hydrolase SleB" evidence="1">
    <location>
        <begin position="12"/>
        <end position="125"/>
    </location>
</feature>
<keyword evidence="2" id="KW-0378">Hydrolase</keyword>
<protein>
    <submittedName>
        <fullName evidence="2">Cell wall hydrolase</fullName>
    </submittedName>
</protein>
<keyword evidence="3" id="KW-1185">Reference proteome</keyword>
<proteinExistence type="predicted"/>
<dbReference type="InterPro" id="IPR042047">
    <property type="entry name" value="SleB_dom1"/>
</dbReference>
<accession>A0ABY3ETU8</accession>
<name>A0ABY3ETU8_9BURK</name>
<evidence type="ECO:0000313" key="2">
    <source>
        <dbReference type="EMBL" id="TSP14003.1"/>
    </source>
</evidence>
<evidence type="ECO:0000313" key="3">
    <source>
        <dbReference type="Proteomes" id="UP000318943"/>
    </source>
</evidence>
<dbReference type="Proteomes" id="UP000318943">
    <property type="component" value="Unassembled WGS sequence"/>
</dbReference>
<dbReference type="Gene3D" id="1.10.10.2520">
    <property type="entry name" value="Cell wall hydrolase SleB, domain 1"/>
    <property type="match status" value="1"/>
</dbReference>
<sequence>MALNIFHEARGEFIPGQYGVALVTMNRAHQRGKSVCDTVFEPKQFSWANRGVRKLDAGYKVARSLAPQEIDPDAWERSKAIATVVLRGQFYDLTDGATYYHERKVRPYWSKEFRKTKTLGRHVFYRQ</sequence>
<dbReference type="RefSeq" id="WP_144196696.1">
    <property type="nucleotide sequence ID" value="NZ_VCIZ01000002.1"/>
</dbReference>
<comment type="caution">
    <text evidence="2">The sequence shown here is derived from an EMBL/GenBank/DDBJ whole genome shotgun (WGS) entry which is preliminary data.</text>
</comment>